<dbReference type="EMBL" id="KZ613783">
    <property type="protein sequence ID" value="PMD62289.1"/>
    <property type="molecule type" value="Genomic_DNA"/>
</dbReference>
<dbReference type="InterPro" id="IPR011333">
    <property type="entry name" value="SKP1/BTB/POZ_sf"/>
</dbReference>
<keyword evidence="3" id="KW-1185">Reference proteome</keyword>
<dbReference type="InterPro" id="IPR000210">
    <property type="entry name" value="BTB/POZ_dom"/>
</dbReference>
<dbReference type="PANTHER" id="PTHR47843:SF2">
    <property type="entry name" value="BTB DOMAIN-CONTAINING PROTEIN"/>
    <property type="match status" value="1"/>
</dbReference>
<evidence type="ECO:0000313" key="2">
    <source>
        <dbReference type="EMBL" id="PMD62289.1"/>
    </source>
</evidence>
<organism evidence="2 3">
    <name type="scientific">Hyaloscypha bicolor E</name>
    <dbReference type="NCBI Taxonomy" id="1095630"/>
    <lineage>
        <taxon>Eukaryota</taxon>
        <taxon>Fungi</taxon>
        <taxon>Dikarya</taxon>
        <taxon>Ascomycota</taxon>
        <taxon>Pezizomycotina</taxon>
        <taxon>Leotiomycetes</taxon>
        <taxon>Helotiales</taxon>
        <taxon>Hyaloscyphaceae</taxon>
        <taxon>Hyaloscypha</taxon>
        <taxon>Hyaloscypha bicolor</taxon>
    </lineage>
</organism>
<dbReference type="AlphaFoldDB" id="A0A2J6TGY7"/>
<dbReference type="SUPFAM" id="SSF54695">
    <property type="entry name" value="POZ domain"/>
    <property type="match status" value="1"/>
</dbReference>
<dbReference type="PANTHER" id="PTHR47843">
    <property type="entry name" value="BTB DOMAIN-CONTAINING PROTEIN-RELATED"/>
    <property type="match status" value="1"/>
</dbReference>
<evidence type="ECO:0000259" key="1">
    <source>
        <dbReference type="PROSITE" id="PS50097"/>
    </source>
</evidence>
<feature type="domain" description="BTB" evidence="1">
    <location>
        <begin position="36"/>
        <end position="106"/>
    </location>
</feature>
<dbReference type="Proteomes" id="UP000235371">
    <property type="component" value="Unassembled WGS sequence"/>
</dbReference>
<dbReference type="InParanoid" id="A0A2J6TGY7"/>
<protein>
    <recommendedName>
        <fullName evidence="1">BTB domain-containing protein</fullName>
    </recommendedName>
</protein>
<sequence>MPGAQEHTEESATENRSNLVIAERSPPNLLDPQPIVEVHVTSPEGQTQSFKIHKNFICYYSPFFDAAFNSKSVEGESQGPELDDTPHDVFGIFVNWLYMQTINIESNREWPIRCMLLVNIWLLADRVMVPRLQKEALCLLGEAGRMNGEFPPSQYQRIYRNTTQDSPLRACIVKMWRDLTISNSELYPRELLVDLVNRLGPIKRRLEVERFCDAFAAVDEDSNLFEPFDMDFEPLIAEKTRVSSDMLEAPQEGKTKRKLVQTGFTEENIRGSIA</sequence>
<dbReference type="CDD" id="cd18186">
    <property type="entry name" value="BTB_POZ_ZBTB_KLHL-like"/>
    <property type="match status" value="1"/>
</dbReference>
<dbReference type="Gene3D" id="3.30.710.10">
    <property type="entry name" value="Potassium Channel Kv1.1, Chain A"/>
    <property type="match status" value="1"/>
</dbReference>
<accession>A0A2J6TGY7</accession>
<gene>
    <name evidence="2" type="ORF">K444DRAFT_557290</name>
</gene>
<dbReference type="GeneID" id="36584855"/>
<proteinExistence type="predicted"/>
<dbReference type="RefSeq" id="XP_024739193.1">
    <property type="nucleotide sequence ID" value="XM_024876776.1"/>
</dbReference>
<name>A0A2J6TGY7_9HELO</name>
<dbReference type="Pfam" id="PF00651">
    <property type="entry name" value="BTB"/>
    <property type="match status" value="1"/>
</dbReference>
<reference evidence="2 3" key="1">
    <citation type="submission" date="2016-04" db="EMBL/GenBank/DDBJ databases">
        <title>A degradative enzymes factory behind the ericoid mycorrhizal symbiosis.</title>
        <authorList>
            <consortium name="DOE Joint Genome Institute"/>
            <person name="Martino E."/>
            <person name="Morin E."/>
            <person name="Grelet G."/>
            <person name="Kuo A."/>
            <person name="Kohler A."/>
            <person name="Daghino S."/>
            <person name="Barry K."/>
            <person name="Choi C."/>
            <person name="Cichocki N."/>
            <person name="Clum A."/>
            <person name="Copeland A."/>
            <person name="Hainaut M."/>
            <person name="Haridas S."/>
            <person name="Labutti K."/>
            <person name="Lindquist E."/>
            <person name="Lipzen A."/>
            <person name="Khouja H.-R."/>
            <person name="Murat C."/>
            <person name="Ohm R."/>
            <person name="Olson A."/>
            <person name="Spatafora J."/>
            <person name="Veneault-Fourrey C."/>
            <person name="Henrissat B."/>
            <person name="Grigoriev I."/>
            <person name="Martin F."/>
            <person name="Perotto S."/>
        </authorList>
    </citation>
    <scope>NUCLEOTIDE SEQUENCE [LARGE SCALE GENOMIC DNA]</scope>
    <source>
        <strain evidence="2 3">E</strain>
    </source>
</reference>
<dbReference type="PROSITE" id="PS50097">
    <property type="entry name" value="BTB"/>
    <property type="match status" value="1"/>
</dbReference>
<dbReference type="OrthoDB" id="194443at2759"/>
<evidence type="ECO:0000313" key="3">
    <source>
        <dbReference type="Proteomes" id="UP000235371"/>
    </source>
</evidence>